<dbReference type="SUPFAM" id="SSF81296">
    <property type="entry name" value="E set domains"/>
    <property type="match status" value="1"/>
</dbReference>
<reference evidence="3 4" key="1">
    <citation type="journal article" date="2018" name="Gigascience">
        <title>Genomes of trombidid mites reveal novel predicted allergens and laterally-transferred genes associated with secondary metabolism.</title>
        <authorList>
            <person name="Dong X."/>
            <person name="Chaisiri K."/>
            <person name="Xia D."/>
            <person name="Armstrong S.D."/>
            <person name="Fang Y."/>
            <person name="Donnelly M.J."/>
            <person name="Kadowaki T."/>
            <person name="McGarry J.W."/>
            <person name="Darby A.C."/>
            <person name="Makepeace B.L."/>
        </authorList>
    </citation>
    <scope>NUCLEOTIDE SEQUENCE [LARGE SCALE GENOMIC DNA]</scope>
    <source>
        <strain evidence="3">UoL-UT</strain>
    </source>
</reference>
<name>A0A443SJA7_9ACAR</name>
<evidence type="ECO:0000313" key="3">
    <source>
        <dbReference type="EMBL" id="RWS27609.1"/>
    </source>
</evidence>
<dbReference type="InterPro" id="IPR013783">
    <property type="entry name" value="Ig-like_fold"/>
</dbReference>
<protein>
    <submittedName>
        <fullName evidence="3">Hemocyte protein-glutamine gamma-glutamyltransferase-like protein</fullName>
    </submittedName>
</protein>
<dbReference type="AlphaFoldDB" id="A0A443SJA7"/>
<comment type="caution">
    <text evidence="3">The sequence shown here is derived from an EMBL/GenBank/DDBJ whole genome shotgun (WGS) entry which is preliminary data.</text>
</comment>
<gene>
    <name evidence="3" type="ORF">B4U80_05715</name>
</gene>
<dbReference type="GO" id="GO:0016740">
    <property type="term" value="F:transferase activity"/>
    <property type="evidence" value="ECO:0007669"/>
    <property type="project" value="UniProtKB-KW"/>
</dbReference>
<dbReference type="Pfam" id="PF00868">
    <property type="entry name" value="Transglut_N"/>
    <property type="match status" value="1"/>
</dbReference>
<dbReference type="OrthoDB" id="6480119at2759"/>
<evidence type="ECO:0000313" key="4">
    <source>
        <dbReference type="Proteomes" id="UP000288716"/>
    </source>
</evidence>
<keyword evidence="4" id="KW-1185">Reference proteome</keyword>
<dbReference type="InterPro" id="IPR014756">
    <property type="entry name" value="Ig_E-set"/>
</dbReference>
<comment type="similarity">
    <text evidence="1">Belongs to the transglutaminase superfamily. Transglutaminase family.</text>
</comment>
<dbReference type="InterPro" id="IPR001102">
    <property type="entry name" value="Transglutaminase_N"/>
</dbReference>
<dbReference type="VEuPathDB" id="VectorBase:LDEU004431"/>
<evidence type="ECO:0000256" key="1">
    <source>
        <dbReference type="ARBA" id="ARBA00005968"/>
    </source>
</evidence>
<proteinExistence type="inferred from homology"/>
<keyword evidence="3" id="KW-0808">Transferase</keyword>
<evidence type="ECO:0000259" key="2">
    <source>
        <dbReference type="Pfam" id="PF00868"/>
    </source>
</evidence>
<dbReference type="Proteomes" id="UP000288716">
    <property type="component" value="Unassembled WGS sequence"/>
</dbReference>
<accession>A0A443SJA7</accession>
<organism evidence="3 4">
    <name type="scientific">Leptotrombidium deliense</name>
    <dbReference type="NCBI Taxonomy" id="299467"/>
    <lineage>
        <taxon>Eukaryota</taxon>
        <taxon>Metazoa</taxon>
        <taxon>Ecdysozoa</taxon>
        <taxon>Arthropoda</taxon>
        <taxon>Chelicerata</taxon>
        <taxon>Arachnida</taxon>
        <taxon>Acari</taxon>
        <taxon>Acariformes</taxon>
        <taxon>Trombidiformes</taxon>
        <taxon>Prostigmata</taxon>
        <taxon>Anystina</taxon>
        <taxon>Parasitengona</taxon>
        <taxon>Trombiculoidea</taxon>
        <taxon>Trombiculidae</taxon>
        <taxon>Leptotrombidium</taxon>
    </lineage>
</organism>
<dbReference type="Gene3D" id="2.60.40.10">
    <property type="entry name" value="Immunoglobulins"/>
    <property type="match status" value="1"/>
</dbReference>
<dbReference type="EMBL" id="NCKV01001886">
    <property type="protein sequence ID" value="RWS27609.1"/>
    <property type="molecule type" value="Genomic_DNA"/>
</dbReference>
<feature type="domain" description="Transglutaminase N-terminal" evidence="2">
    <location>
        <begin position="30"/>
        <end position="87"/>
    </location>
</feature>
<sequence>MITGNEKTPFDSIFNYYISAAGPTPNEIHSVELYARDNAKKHRTSNYEILDNRDPPLVIRRGDPFFVGLQFRKPYDAERDKIRMEFMFVNFR</sequence>